<name>A0A6A4PP30_LUPAL</name>
<dbReference type="GO" id="GO:0009506">
    <property type="term" value="C:plasmodesma"/>
    <property type="evidence" value="ECO:0007669"/>
    <property type="project" value="UniProtKB-ARBA"/>
</dbReference>
<keyword evidence="2" id="KW-0325">Glycoprotein</keyword>
<evidence type="ECO:0000256" key="2">
    <source>
        <dbReference type="ARBA" id="ARBA00022622"/>
    </source>
</evidence>
<keyword evidence="2" id="KW-0449">Lipoprotein</keyword>
<dbReference type="Proteomes" id="UP000447434">
    <property type="component" value="Chromosome 12"/>
</dbReference>
<dbReference type="OrthoDB" id="1928574at2759"/>
<evidence type="ECO:0000259" key="5">
    <source>
        <dbReference type="SMART" id="SM00768"/>
    </source>
</evidence>
<dbReference type="SMART" id="SM00768">
    <property type="entry name" value="X8"/>
    <property type="match status" value="1"/>
</dbReference>
<dbReference type="PANTHER" id="PTHR31044:SF71">
    <property type="entry name" value="MAJOR POLLEN ALLERGEN OLE E 10-LIKE"/>
    <property type="match status" value="1"/>
</dbReference>
<dbReference type="InterPro" id="IPR012946">
    <property type="entry name" value="X8"/>
</dbReference>
<reference evidence="7" key="1">
    <citation type="journal article" date="2020" name="Nat. Commun.">
        <title>Genome sequence of the cluster root forming white lupin.</title>
        <authorList>
            <person name="Hufnagel B."/>
            <person name="Marques A."/>
            <person name="Soriano A."/>
            <person name="Marques L."/>
            <person name="Divol F."/>
            <person name="Doumas P."/>
            <person name="Sallet E."/>
            <person name="Mancinotti D."/>
            <person name="Carrere S."/>
            <person name="Marande W."/>
            <person name="Arribat S."/>
            <person name="Keller J."/>
            <person name="Huneau C."/>
            <person name="Blein T."/>
            <person name="Aime D."/>
            <person name="Laguerre M."/>
            <person name="Taylor J."/>
            <person name="Schubert V."/>
            <person name="Nelson M."/>
            <person name="Geu-Flores F."/>
            <person name="Crespi M."/>
            <person name="Gallardo-Guerrero K."/>
            <person name="Delaux P.-M."/>
            <person name="Salse J."/>
            <person name="Berges H."/>
            <person name="Guyot R."/>
            <person name="Gouzy J."/>
            <person name="Peret B."/>
        </authorList>
    </citation>
    <scope>NUCLEOTIDE SEQUENCE [LARGE SCALE GENOMIC DNA]</scope>
    <source>
        <strain evidence="7">cv. Amiga</strain>
    </source>
</reference>
<feature type="domain" description="X8" evidence="5">
    <location>
        <begin position="30"/>
        <end position="112"/>
    </location>
</feature>
<dbReference type="GO" id="GO:0098552">
    <property type="term" value="C:side of membrane"/>
    <property type="evidence" value="ECO:0007669"/>
    <property type="project" value="UniProtKB-KW"/>
</dbReference>
<evidence type="ECO:0000256" key="1">
    <source>
        <dbReference type="ARBA" id="ARBA00004609"/>
    </source>
</evidence>
<sequence length="122" mass="13763">MKFTFFLIYYLLGYAGGHLNFAEGMVEQNTWCIARYTSNDAELNDNILYACNALKDCMIIEEGGSCFNPNNLIGHASVVMNQYYAKSGRNPWNCYFSGTGLIVITDPSKPFYIIIIELFVGK</sequence>
<dbReference type="Gene3D" id="1.20.58.1040">
    <property type="match status" value="1"/>
</dbReference>
<comment type="caution">
    <text evidence="6">The sequence shown here is derived from an EMBL/GenBank/DDBJ whole genome shotgun (WGS) entry which is preliminary data.</text>
</comment>
<evidence type="ECO:0000256" key="4">
    <source>
        <dbReference type="SAM" id="SignalP"/>
    </source>
</evidence>
<keyword evidence="3 4" id="KW-0732">Signal</keyword>
<organism evidence="6 7">
    <name type="scientific">Lupinus albus</name>
    <name type="common">White lupine</name>
    <name type="synonym">Lupinus termis</name>
    <dbReference type="NCBI Taxonomy" id="3870"/>
    <lineage>
        <taxon>Eukaryota</taxon>
        <taxon>Viridiplantae</taxon>
        <taxon>Streptophyta</taxon>
        <taxon>Embryophyta</taxon>
        <taxon>Tracheophyta</taxon>
        <taxon>Spermatophyta</taxon>
        <taxon>Magnoliopsida</taxon>
        <taxon>eudicotyledons</taxon>
        <taxon>Gunneridae</taxon>
        <taxon>Pentapetalae</taxon>
        <taxon>rosids</taxon>
        <taxon>fabids</taxon>
        <taxon>Fabales</taxon>
        <taxon>Fabaceae</taxon>
        <taxon>Papilionoideae</taxon>
        <taxon>50 kb inversion clade</taxon>
        <taxon>genistoids sensu lato</taxon>
        <taxon>core genistoids</taxon>
        <taxon>Genisteae</taxon>
        <taxon>Lupinus</taxon>
    </lineage>
</organism>
<dbReference type="InterPro" id="IPR044788">
    <property type="entry name" value="X8_dom_prot"/>
</dbReference>
<proteinExistence type="predicted"/>
<dbReference type="EMBL" id="WOCE01000012">
    <property type="protein sequence ID" value="KAE9603283.1"/>
    <property type="molecule type" value="Genomic_DNA"/>
</dbReference>
<keyword evidence="7" id="KW-1185">Reference proteome</keyword>
<dbReference type="PANTHER" id="PTHR31044">
    <property type="entry name" value="BETA-1,3 GLUCANASE"/>
    <property type="match status" value="1"/>
</dbReference>
<evidence type="ECO:0000313" key="7">
    <source>
        <dbReference type="Proteomes" id="UP000447434"/>
    </source>
</evidence>
<dbReference type="Pfam" id="PF07983">
    <property type="entry name" value="X8"/>
    <property type="match status" value="1"/>
</dbReference>
<dbReference type="GO" id="GO:0005886">
    <property type="term" value="C:plasma membrane"/>
    <property type="evidence" value="ECO:0007669"/>
    <property type="project" value="UniProtKB-SubCell"/>
</dbReference>
<evidence type="ECO:0000313" key="6">
    <source>
        <dbReference type="EMBL" id="KAE9603283.1"/>
    </source>
</evidence>
<protein>
    <submittedName>
        <fullName evidence="6">Putative X8 domain-containing protein</fullName>
    </submittedName>
</protein>
<comment type="subcellular location">
    <subcellularLocation>
        <location evidence="1">Cell membrane</location>
        <topology evidence="1">Lipid-anchor</topology>
        <topology evidence="1">GPI-anchor</topology>
    </subcellularLocation>
</comment>
<evidence type="ECO:0000256" key="3">
    <source>
        <dbReference type="ARBA" id="ARBA00022729"/>
    </source>
</evidence>
<dbReference type="AlphaFoldDB" id="A0A6A4PP30"/>
<feature type="chain" id="PRO_5025540812" evidence="4">
    <location>
        <begin position="18"/>
        <end position="122"/>
    </location>
</feature>
<keyword evidence="2" id="KW-0472">Membrane</keyword>
<keyword evidence="2" id="KW-0336">GPI-anchor</keyword>
<accession>A0A6A4PP30</accession>
<gene>
    <name evidence="6" type="ORF">Lalb_Chr12g0208881</name>
</gene>
<feature type="signal peptide" evidence="4">
    <location>
        <begin position="1"/>
        <end position="17"/>
    </location>
</feature>